<evidence type="ECO:0008006" key="5">
    <source>
        <dbReference type="Google" id="ProtNLM"/>
    </source>
</evidence>
<comment type="caution">
    <text evidence="3">The sequence shown here is derived from an EMBL/GenBank/DDBJ whole genome shotgun (WGS) entry which is preliminary data.</text>
</comment>
<evidence type="ECO:0000313" key="3">
    <source>
        <dbReference type="EMBL" id="PND38055.1"/>
    </source>
</evidence>
<evidence type="ECO:0000313" key="4">
    <source>
        <dbReference type="Proteomes" id="UP000235916"/>
    </source>
</evidence>
<name>A0A2N8KX75_9BURK</name>
<dbReference type="AlphaFoldDB" id="A0A2N8KX75"/>
<organism evidence="3 4">
    <name type="scientific">Kinneretia aquatilis</name>
    <dbReference type="NCBI Taxonomy" id="2070761"/>
    <lineage>
        <taxon>Bacteria</taxon>
        <taxon>Pseudomonadati</taxon>
        <taxon>Pseudomonadota</taxon>
        <taxon>Betaproteobacteria</taxon>
        <taxon>Burkholderiales</taxon>
        <taxon>Sphaerotilaceae</taxon>
        <taxon>Roseateles</taxon>
    </lineage>
</organism>
<protein>
    <recommendedName>
        <fullName evidence="5">DUF4124 domain-containing protein</fullName>
    </recommendedName>
</protein>
<feature type="signal peptide" evidence="2">
    <location>
        <begin position="1"/>
        <end position="35"/>
    </location>
</feature>
<dbReference type="EMBL" id="POSP01000003">
    <property type="protein sequence ID" value="PND38055.1"/>
    <property type="molecule type" value="Genomic_DNA"/>
</dbReference>
<proteinExistence type="predicted"/>
<keyword evidence="2" id="KW-0732">Signal</keyword>
<keyword evidence="4" id="KW-1185">Reference proteome</keyword>
<feature type="compositionally biased region" description="Low complexity" evidence="1">
    <location>
        <begin position="123"/>
        <end position="138"/>
    </location>
</feature>
<feature type="compositionally biased region" description="Pro residues" evidence="1">
    <location>
        <begin position="142"/>
        <end position="153"/>
    </location>
</feature>
<reference evidence="3 4" key="1">
    <citation type="submission" date="2018-01" db="EMBL/GenBank/DDBJ databases">
        <title>Draft genome sequence of Paucibacter aquatile CR182 isolated from freshwater of the Nakdong River.</title>
        <authorList>
            <person name="Choi A."/>
            <person name="Chung E.J."/>
        </authorList>
    </citation>
    <scope>NUCLEOTIDE SEQUENCE [LARGE SCALE GENOMIC DNA]</scope>
    <source>
        <strain evidence="3 4">CR182</strain>
    </source>
</reference>
<dbReference type="Proteomes" id="UP000235916">
    <property type="component" value="Unassembled WGS sequence"/>
</dbReference>
<feature type="chain" id="PRO_5014938359" description="DUF4124 domain-containing protein" evidence="2">
    <location>
        <begin position="36"/>
        <end position="182"/>
    </location>
</feature>
<evidence type="ECO:0000256" key="1">
    <source>
        <dbReference type="SAM" id="MobiDB-lite"/>
    </source>
</evidence>
<feature type="compositionally biased region" description="Basic and acidic residues" evidence="1">
    <location>
        <begin position="77"/>
        <end position="110"/>
    </location>
</feature>
<sequence length="182" mass="18919">MHHRTLPRPVLVLNGAAWAAVLAVPLLGLPPAAQAQTETRSAQVYRCGPQGRDLRDSPCPEGSAQAPKTIAFDQPSDADRRAAQALARDDAHRAREMEARRLKDESEALRRAPGSVAIHGRGLPASAPAQTQPAQAAHPKPPKAPKAPKPLKPLTPADTKAKAPPAPASIGAKPGRAASAAS</sequence>
<feature type="region of interest" description="Disordered" evidence="1">
    <location>
        <begin position="48"/>
        <end position="182"/>
    </location>
</feature>
<dbReference type="RefSeq" id="WP_102767975.1">
    <property type="nucleotide sequence ID" value="NZ_POSP01000003.1"/>
</dbReference>
<gene>
    <name evidence="3" type="ORF">C1O66_11340</name>
</gene>
<dbReference type="OrthoDB" id="9157552at2"/>
<accession>A0A2N8KX75</accession>
<evidence type="ECO:0000256" key="2">
    <source>
        <dbReference type="SAM" id="SignalP"/>
    </source>
</evidence>